<evidence type="ECO:0000256" key="1">
    <source>
        <dbReference type="ARBA" id="ARBA00004948"/>
    </source>
</evidence>
<reference evidence="4" key="1">
    <citation type="journal article" date="2019" name="Int. J. Syst. Evol. Microbiol.">
        <title>The Global Catalogue of Microorganisms (GCM) 10K type strain sequencing project: providing services to taxonomists for standard genome sequencing and annotation.</title>
        <authorList>
            <consortium name="The Broad Institute Genomics Platform"/>
            <consortium name="The Broad Institute Genome Sequencing Center for Infectious Disease"/>
            <person name="Wu L."/>
            <person name="Ma J."/>
        </authorList>
    </citation>
    <scope>NUCLEOTIDE SEQUENCE [LARGE SCALE GENOMIC DNA]</scope>
    <source>
        <strain evidence="4">JCM 3369</strain>
    </source>
</reference>
<organism evidence="3 4">
    <name type="scientific">Actinomadura yumaensis</name>
    <dbReference type="NCBI Taxonomy" id="111807"/>
    <lineage>
        <taxon>Bacteria</taxon>
        <taxon>Bacillati</taxon>
        <taxon>Actinomycetota</taxon>
        <taxon>Actinomycetes</taxon>
        <taxon>Streptosporangiales</taxon>
        <taxon>Thermomonosporaceae</taxon>
        <taxon>Actinomadura</taxon>
    </lineage>
</organism>
<protein>
    <submittedName>
        <fullName evidence="3">TenA family protein</fullName>
    </submittedName>
</protein>
<comment type="caution">
    <text evidence="3">The sequence shown here is derived from an EMBL/GenBank/DDBJ whole genome shotgun (WGS) entry which is preliminary data.</text>
</comment>
<evidence type="ECO:0000313" key="3">
    <source>
        <dbReference type="EMBL" id="MFC6885973.1"/>
    </source>
</evidence>
<sequence>MTRSRRLLDACAPALDRALEMRFVREVADGTVGDAAYADYLEIEAAFVETAARLHGLAAWDAPGWTAIGRNARAAYALVTGQADYFEAARAAWPVPARLDRDAARGAGGLSRYALDAAREGGYPAVMTVLFAAETLYLTWCSRAHREGRVRPGPIADWVALHADEAFRAGVDALAREVDGLPETVPDERLERWFTGMLDAEIAFHDAVYA</sequence>
<dbReference type="Pfam" id="PF03070">
    <property type="entry name" value="TENA_THI-4"/>
    <property type="match status" value="1"/>
</dbReference>
<dbReference type="SUPFAM" id="SSF48613">
    <property type="entry name" value="Heme oxygenase-like"/>
    <property type="match status" value="1"/>
</dbReference>
<dbReference type="EMBL" id="JBHSXS010000045">
    <property type="protein sequence ID" value="MFC6885973.1"/>
    <property type="molecule type" value="Genomic_DNA"/>
</dbReference>
<dbReference type="CDD" id="cd19358">
    <property type="entry name" value="TenA_E_Spr0628-like"/>
    <property type="match status" value="1"/>
</dbReference>
<evidence type="ECO:0000259" key="2">
    <source>
        <dbReference type="Pfam" id="PF03070"/>
    </source>
</evidence>
<dbReference type="InterPro" id="IPR004305">
    <property type="entry name" value="Thiaminase-2/PQQC"/>
</dbReference>
<gene>
    <name evidence="3" type="ORF">ACFQKB_39865</name>
</gene>
<accession>A0ABW2CY13</accession>
<keyword evidence="4" id="KW-1185">Reference proteome</keyword>
<feature type="domain" description="Thiaminase-2/PQQC" evidence="2">
    <location>
        <begin position="23"/>
        <end position="209"/>
    </location>
</feature>
<comment type="pathway">
    <text evidence="1">Cofactor biosynthesis; thiamine diphosphate biosynthesis.</text>
</comment>
<dbReference type="Gene3D" id="1.20.910.10">
    <property type="entry name" value="Heme oxygenase-like"/>
    <property type="match status" value="1"/>
</dbReference>
<evidence type="ECO:0000313" key="4">
    <source>
        <dbReference type="Proteomes" id="UP001596380"/>
    </source>
</evidence>
<dbReference type="InterPro" id="IPR016084">
    <property type="entry name" value="Haem_Oase-like_multi-hlx"/>
</dbReference>
<dbReference type="Proteomes" id="UP001596380">
    <property type="component" value="Unassembled WGS sequence"/>
</dbReference>
<dbReference type="RefSeq" id="WP_160826543.1">
    <property type="nucleotide sequence ID" value="NZ_JBHSXE010000001.1"/>
</dbReference>
<proteinExistence type="predicted"/>
<name>A0ABW2CY13_9ACTN</name>